<reference evidence="1 2" key="1">
    <citation type="journal article" date="2007" name="Proc. Natl. Acad. Sci. U.S.A.">
        <title>The tiny eukaryote Ostreococcus provides genomic insights into the paradox of plankton speciation.</title>
        <authorList>
            <person name="Palenik B."/>
            <person name="Grimwood J."/>
            <person name="Aerts A."/>
            <person name="Rouze P."/>
            <person name="Salamov A."/>
            <person name="Putnam N."/>
            <person name="Dupont C."/>
            <person name="Jorgensen R."/>
            <person name="Derelle E."/>
            <person name="Rombauts S."/>
            <person name="Zhou K."/>
            <person name="Otillar R."/>
            <person name="Merchant S.S."/>
            <person name="Podell S."/>
            <person name="Gaasterland T."/>
            <person name="Napoli C."/>
            <person name="Gendler K."/>
            <person name="Manuell A."/>
            <person name="Tai V."/>
            <person name="Vallon O."/>
            <person name="Piganeau G."/>
            <person name="Jancek S."/>
            <person name="Heijde M."/>
            <person name="Jabbari K."/>
            <person name="Bowler C."/>
            <person name="Lohr M."/>
            <person name="Robbens S."/>
            <person name="Werner G."/>
            <person name="Dubchak I."/>
            <person name="Pazour G.J."/>
            <person name="Ren Q."/>
            <person name="Paulsen I."/>
            <person name="Delwiche C."/>
            <person name="Schmutz J."/>
            <person name="Rokhsar D."/>
            <person name="Van de Peer Y."/>
            <person name="Moreau H."/>
            <person name="Grigoriev I.V."/>
        </authorList>
    </citation>
    <scope>NUCLEOTIDE SEQUENCE [LARGE SCALE GENOMIC DNA]</scope>
    <source>
        <strain evidence="1 2">CCE9901</strain>
    </source>
</reference>
<dbReference type="GeneID" id="4999659"/>
<dbReference type="EMBL" id="CP000581">
    <property type="protein sequence ID" value="ABO94217.1"/>
    <property type="molecule type" value="Genomic_DNA"/>
</dbReference>
<dbReference type="Proteomes" id="UP000001568">
    <property type="component" value="Chromosome 1"/>
</dbReference>
<dbReference type="HOGENOM" id="CLU_1051259_0_0_1"/>
<dbReference type="RefSeq" id="XP_001415925.1">
    <property type="nucleotide sequence ID" value="XM_001415888.1"/>
</dbReference>
<organism evidence="1 2">
    <name type="scientific">Ostreococcus lucimarinus (strain CCE9901)</name>
    <dbReference type="NCBI Taxonomy" id="436017"/>
    <lineage>
        <taxon>Eukaryota</taxon>
        <taxon>Viridiplantae</taxon>
        <taxon>Chlorophyta</taxon>
        <taxon>Mamiellophyceae</taxon>
        <taxon>Mamiellales</taxon>
        <taxon>Bathycoccaceae</taxon>
        <taxon>Ostreococcus</taxon>
    </lineage>
</organism>
<evidence type="ECO:0000313" key="2">
    <source>
        <dbReference type="Proteomes" id="UP000001568"/>
    </source>
</evidence>
<sequence>MSGNALDGVRRAHEEKFFKTEQEHEVRRYVAKLKAEGRYDAAMTAASERAAKRTVGASALPQIMAHSLRLNGVEEAKHVKRVIDREFMTKHHLVTNLRYTDGFLLGGRVTLGKNKWVAGTTGSGVEGATIFSVHKATTLMSEVPKQALDGVESRAARYMVDNSFVEVAGKRVKLMPDPTPGRAMAWGGTLAVWGTLGLTLTACKTLGIHSIGDVTTVMKRVFTPYANSIRESMAPLKSRFSMSSADDSPKFKDSNFAHDIRRMFA</sequence>
<evidence type="ECO:0000313" key="1">
    <source>
        <dbReference type="EMBL" id="ABO94217.1"/>
    </source>
</evidence>
<dbReference type="KEGG" id="olu:OSTLU_23929"/>
<gene>
    <name evidence="1" type="ORF">OSTLU_23929</name>
</gene>
<proteinExistence type="predicted"/>
<dbReference type="OrthoDB" id="496090at2759"/>
<accession>A4RRM1</accession>
<protein>
    <submittedName>
        <fullName evidence="1">Uncharacterized protein</fullName>
    </submittedName>
</protein>
<keyword evidence="2" id="KW-1185">Reference proteome</keyword>
<dbReference type="AlphaFoldDB" id="A4RRM1"/>
<dbReference type="Gramene" id="ABO94217">
    <property type="protein sequence ID" value="ABO94217"/>
    <property type="gene ID" value="OSTLU_23929"/>
</dbReference>
<dbReference type="OMA" id="FTPYANS"/>
<dbReference type="eggNOG" id="ENOG502SZRZ">
    <property type="taxonomic scope" value="Eukaryota"/>
</dbReference>
<name>A4RRM1_OSTLU</name>